<comment type="catalytic activity">
    <reaction evidence="1">
        <text>Hydrolysis of (1-&gt;3)-beta-D-glucosidic linkages in (1-&gt;3)-beta-D-glucans.</text>
        <dbReference type="EC" id="3.2.1.39"/>
    </reaction>
</comment>
<keyword evidence="9" id="KW-0964">Secreted</keyword>
<evidence type="ECO:0000256" key="5">
    <source>
        <dbReference type="ARBA" id="ARBA00012780"/>
    </source>
</evidence>
<comment type="subcellular location">
    <subcellularLocation>
        <location evidence="3">Cell membrane</location>
        <topology evidence="3">Lipid-anchor</topology>
        <topology evidence="3">GPI-anchor</topology>
    </subcellularLocation>
    <subcellularLocation>
        <location evidence="2">Secreted</location>
        <location evidence="2">Cell wall</location>
    </subcellularLocation>
</comment>
<evidence type="ECO:0000256" key="13">
    <source>
        <dbReference type="ARBA" id="ARBA00023136"/>
    </source>
</evidence>
<comment type="caution">
    <text evidence="24">The sequence shown here is derived from an EMBL/GenBank/DDBJ whole genome shotgun (WGS) entry which is preliminary data.</text>
</comment>
<evidence type="ECO:0000256" key="22">
    <source>
        <dbReference type="RuleBase" id="RU004335"/>
    </source>
</evidence>
<evidence type="ECO:0000256" key="21">
    <source>
        <dbReference type="ARBA" id="ARBA00032906"/>
    </source>
</evidence>
<dbReference type="PANTHER" id="PTHR16631">
    <property type="entry name" value="GLUCAN 1,3-BETA-GLUCOSIDASE"/>
    <property type="match status" value="1"/>
</dbReference>
<reference evidence="24" key="1">
    <citation type="journal article" date="2020" name="BMC Genomics">
        <title>Correction to: Identification and distribution of gene clusters required for synthesis of sphingolipid metabolism inhibitors in diverse species of the filamentous fungus Fusarium.</title>
        <authorList>
            <person name="Kim H.S."/>
            <person name="Lohmar J.M."/>
            <person name="Busman M."/>
            <person name="Brown D.W."/>
            <person name="Naumann T.A."/>
            <person name="Divon H.H."/>
            <person name="Lysoe E."/>
            <person name="Uhlig S."/>
            <person name="Proctor R.H."/>
        </authorList>
    </citation>
    <scope>NUCLEOTIDE SEQUENCE</scope>
    <source>
        <strain evidence="24">NRRL 20472</strain>
    </source>
</reference>
<dbReference type="GO" id="GO:0009277">
    <property type="term" value="C:fungal-type cell wall"/>
    <property type="evidence" value="ECO:0007669"/>
    <property type="project" value="TreeGrafter"/>
</dbReference>
<comment type="function">
    <text evidence="19">Glucanases play a role in cell expansion during growth, in cell-cell fusion during mating, and in spore release during sporulation. This enzyme may be involved in beta-glucan degradation and also function biosynthetically as a transglycosylase.</text>
</comment>
<dbReference type="GO" id="GO:0071555">
    <property type="term" value="P:cell wall organization"/>
    <property type="evidence" value="ECO:0007669"/>
    <property type="project" value="UniProtKB-KW"/>
</dbReference>
<evidence type="ECO:0000256" key="6">
    <source>
        <dbReference type="ARBA" id="ARBA00019762"/>
    </source>
</evidence>
<name>A0A8H4TT61_9HYPO</name>
<reference evidence="24" key="2">
    <citation type="submission" date="2020-05" db="EMBL/GenBank/DDBJ databases">
        <authorList>
            <person name="Kim H.-S."/>
            <person name="Proctor R.H."/>
            <person name="Brown D.W."/>
        </authorList>
    </citation>
    <scope>NUCLEOTIDE SEQUENCE</scope>
    <source>
        <strain evidence="24">NRRL 20472</strain>
    </source>
</reference>
<feature type="chain" id="PRO_5034808725" description="Probable glucan endo-1,3-beta-glucosidase eglC" evidence="23">
    <location>
        <begin position="20"/>
        <end position="407"/>
    </location>
</feature>
<evidence type="ECO:0000256" key="20">
    <source>
        <dbReference type="ARBA" id="ARBA00032134"/>
    </source>
</evidence>
<dbReference type="GO" id="GO:0005576">
    <property type="term" value="C:extracellular region"/>
    <property type="evidence" value="ECO:0007669"/>
    <property type="project" value="TreeGrafter"/>
</dbReference>
<evidence type="ECO:0000256" key="10">
    <source>
        <dbReference type="ARBA" id="ARBA00022622"/>
    </source>
</evidence>
<keyword evidence="18" id="KW-0624">Polysaccharide degradation</keyword>
<keyword evidence="12" id="KW-0378">Hydrolase</keyword>
<dbReference type="GO" id="GO:0098552">
    <property type="term" value="C:side of membrane"/>
    <property type="evidence" value="ECO:0007669"/>
    <property type="project" value="UniProtKB-KW"/>
</dbReference>
<feature type="signal peptide" evidence="23">
    <location>
        <begin position="1"/>
        <end position="19"/>
    </location>
</feature>
<evidence type="ECO:0000256" key="18">
    <source>
        <dbReference type="ARBA" id="ARBA00023326"/>
    </source>
</evidence>
<dbReference type="Pfam" id="PF00332">
    <property type="entry name" value="Glyco_hydro_17"/>
    <property type="match status" value="1"/>
</dbReference>
<keyword evidence="17" id="KW-0961">Cell wall biogenesis/degradation</keyword>
<keyword evidence="15" id="KW-0119">Carbohydrate metabolism</keyword>
<dbReference type="EMBL" id="JABEXW010000457">
    <property type="protein sequence ID" value="KAF4963696.1"/>
    <property type="molecule type" value="Genomic_DNA"/>
</dbReference>
<keyword evidence="13" id="KW-0472">Membrane</keyword>
<keyword evidence="16" id="KW-0449">Lipoprotein</keyword>
<evidence type="ECO:0000256" key="12">
    <source>
        <dbReference type="ARBA" id="ARBA00022801"/>
    </source>
</evidence>
<sequence length="407" mass="42614">MPSVNNLLVMAAAASTVSAAFQGFNYGSTFTDGRVKAQSDFENEFNTAAGLEGTGGAFTSARLYTMIQGGTPNQPISAIPAAIKTKTSLLFGLWASGDGFNNELAALRSTIYQYCDQNIADLVAGISVGSEDLYRISPIGIKNNENPGASPDVLVEYIKQTRDTIKGTCLESVPIGHVDTWTAYADPSNSAVIEACDWLGMDAYPYFESTKNNPISEGSNLFKAAWNEVKAVAKGKEIWVTETGWPVSGKTSGAAVASTKNARTFYQDVGCPMFGDVNVWWYTLQDAAPQTPNPSFGVVSSGSTKKPVYDLSCDKKAKKATLVSRNVEHRFVSPAFAVVPGNYSNATAPIVPVGTPTALVPTPFIPTPTPSSGNGAGSATPVPGNGAEHLNSMGAAAVAVVLAAALL</sequence>
<evidence type="ECO:0000256" key="4">
    <source>
        <dbReference type="ARBA" id="ARBA00008773"/>
    </source>
</evidence>
<dbReference type="AlphaFoldDB" id="A0A8H4TT61"/>
<evidence type="ECO:0000313" key="24">
    <source>
        <dbReference type="EMBL" id="KAF4963696.1"/>
    </source>
</evidence>
<evidence type="ECO:0000256" key="14">
    <source>
        <dbReference type="ARBA" id="ARBA00023180"/>
    </source>
</evidence>
<evidence type="ECO:0000256" key="3">
    <source>
        <dbReference type="ARBA" id="ARBA00004609"/>
    </source>
</evidence>
<dbReference type="InterPro" id="IPR017853">
    <property type="entry name" value="GH"/>
</dbReference>
<keyword evidence="11 23" id="KW-0732">Signal</keyword>
<evidence type="ECO:0000256" key="17">
    <source>
        <dbReference type="ARBA" id="ARBA00023316"/>
    </source>
</evidence>
<evidence type="ECO:0000256" key="16">
    <source>
        <dbReference type="ARBA" id="ARBA00023288"/>
    </source>
</evidence>
<keyword evidence="14" id="KW-0325">Glycoprotein</keyword>
<dbReference type="OrthoDB" id="77201at2759"/>
<protein>
    <recommendedName>
        <fullName evidence="6">Probable glucan endo-1,3-beta-glucosidase eglC</fullName>
        <ecNumber evidence="5">3.2.1.39</ecNumber>
    </recommendedName>
    <alternativeName>
        <fullName evidence="20">Endo-1,3-beta-glucanase eglC</fullName>
    </alternativeName>
    <alternativeName>
        <fullName evidence="21">Laminarinase eglC</fullName>
    </alternativeName>
</protein>
<keyword evidence="7" id="KW-1003">Cell membrane</keyword>
<evidence type="ECO:0000256" key="23">
    <source>
        <dbReference type="SAM" id="SignalP"/>
    </source>
</evidence>
<evidence type="ECO:0000313" key="25">
    <source>
        <dbReference type="Proteomes" id="UP000622797"/>
    </source>
</evidence>
<evidence type="ECO:0000256" key="8">
    <source>
        <dbReference type="ARBA" id="ARBA00022512"/>
    </source>
</evidence>
<dbReference type="InterPro" id="IPR050732">
    <property type="entry name" value="Beta-glucan_modifiers"/>
</dbReference>
<evidence type="ECO:0000256" key="9">
    <source>
        <dbReference type="ARBA" id="ARBA00022525"/>
    </source>
</evidence>
<dbReference type="SUPFAM" id="SSF51445">
    <property type="entry name" value="(Trans)glycosidases"/>
    <property type="match status" value="1"/>
</dbReference>
<evidence type="ECO:0000256" key="19">
    <source>
        <dbReference type="ARBA" id="ARBA00025152"/>
    </source>
</evidence>
<dbReference type="EC" id="3.2.1.39" evidence="5"/>
<dbReference type="PANTHER" id="PTHR16631:SF13">
    <property type="entry name" value="GLUCAN ENDO-1,3-BETA-GLUCOSIDASE EGLC-RELATED"/>
    <property type="match status" value="1"/>
</dbReference>
<evidence type="ECO:0000256" key="11">
    <source>
        <dbReference type="ARBA" id="ARBA00022729"/>
    </source>
</evidence>
<evidence type="ECO:0000256" key="2">
    <source>
        <dbReference type="ARBA" id="ARBA00004191"/>
    </source>
</evidence>
<dbReference type="GO" id="GO:0000272">
    <property type="term" value="P:polysaccharide catabolic process"/>
    <property type="evidence" value="ECO:0007669"/>
    <property type="project" value="UniProtKB-KW"/>
</dbReference>
<dbReference type="FunFam" id="3.20.20.80:FF:000233">
    <property type="entry name" value="Probable glucan endo-1,3-beta-glucosidase eglC"/>
    <property type="match status" value="1"/>
</dbReference>
<dbReference type="GO" id="GO:0005886">
    <property type="term" value="C:plasma membrane"/>
    <property type="evidence" value="ECO:0007669"/>
    <property type="project" value="UniProtKB-SubCell"/>
</dbReference>
<evidence type="ECO:0000256" key="7">
    <source>
        <dbReference type="ARBA" id="ARBA00022475"/>
    </source>
</evidence>
<dbReference type="InterPro" id="IPR000490">
    <property type="entry name" value="Glyco_hydro_17"/>
</dbReference>
<keyword evidence="25" id="KW-1185">Reference proteome</keyword>
<evidence type="ECO:0000256" key="1">
    <source>
        <dbReference type="ARBA" id="ARBA00000382"/>
    </source>
</evidence>
<dbReference type="GO" id="GO:0042973">
    <property type="term" value="F:glucan endo-1,3-beta-D-glucosidase activity"/>
    <property type="evidence" value="ECO:0007669"/>
    <property type="project" value="UniProtKB-EC"/>
</dbReference>
<dbReference type="Gene3D" id="3.20.20.80">
    <property type="entry name" value="Glycosidases"/>
    <property type="match status" value="1"/>
</dbReference>
<comment type="similarity">
    <text evidence="4 22">Belongs to the glycosyl hydrolase 17 family.</text>
</comment>
<keyword evidence="8" id="KW-0134">Cell wall</keyword>
<dbReference type="Proteomes" id="UP000622797">
    <property type="component" value="Unassembled WGS sequence"/>
</dbReference>
<proteinExistence type="inferred from homology"/>
<gene>
    <name evidence="24" type="ORF">FSARC_8340</name>
</gene>
<keyword evidence="10" id="KW-0336">GPI-anchor</keyword>
<evidence type="ECO:0000256" key="15">
    <source>
        <dbReference type="ARBA" id="ARBA00023277"/>
    </source>
</evidence>
<dbReference type="GO" id="GO:0009986">
    <property type="term" value="C:cell surface"/>
    <property type="evidence" value="ECO:0007669"/>
    <property type="project" value="TreeGrafter"/>
</dbReference>
<accession>A0A8H4TT61</accession>
<organism evidence="24 25">
    <name type="scientific">Fusarium sarcochroum</name>
    <dbReference type="NCBI Taxonomy" id="1208366"/>
    <lineage>
        <taxon>Eukaryota</taxon>
        <taxon>Fungi</taxon>
        <taxon>Dikarya</taxon>
        <taxon>Ascomycota</taxon>
        <taxon>Pezizomycotina</taxon>
        <taxon>Sordariomycetes</taxon>
        <taxon>Hypocreomycetidae</taxon>
        <taxon>Hypocreales</taxon>
        <taxon>Nectriaceae</taxon>
        <taxon>Fusarium</taxon>
        <taxon>Fusarium lateritium species complex</taxon>
    </lineage>
</organism>